<evidence type="ECO:0000313" key="4">
    <source>
        <dbReference type="Proteomes" id="UP001557485"/>
    </source>
</evidence>
<evidence type="ECO:0000256" key="2">
    <source>
        <dbReference type="SAM" id="SignalP"/>
    </source>
</evidence>
<accession>A0ABV3U3S1</accession>
<feature type="compositionally biased region" description="Low complexity" evidence="1">
    <location>
        <begin position="26"/>
        <end position="45"/>
    </location>
</feature>
<protein>
    <submittedName>
        <fullName evidence="3">Alkaline phosphatase PhoX</fullName>
    </submittedName>
</protein>
<evidence type="ECO:0000256" key="1">
    <source>
        <dbReference type="SAM" id="MobiDB-lite"/>
    </source>
</evidence>
<dbReference type="EMBL" id="JBFRYA010000003">
    <property type="protein sequence ID" value="MEX1668144.1"/>
    <property type="molecule type" value="Genomic_DNA"/>
</dbReference>
<dbReference type="InterPro" id="IPR008557">
    <property type="entry name" value="PhoX"/>
</dbReference>
<organism evidence="3 4">
    <name type="scientific">Zhongshania guokunii</name>
    <dbReference type="NCBI Taxonomy" id="641783"/>
    <lineage>
        <taxon>Bacteria</taxon>
        <taxon>Pseudomonadati</taxon>
        <taxon>Pseudomonadota</taxon>
        <taxon>Gammaproteobacteria</taxon>
        <taxon>Cellvibrionales</taxon>
        <taxon>Spongiibacteraceae</taxon>
        <taxon>Zhongshania</taxon>
    </lineage>
</organism>
<evidence type="ECO:0000313" key="3">
    <source>
        <dbReference type="EMBL" id="MEX1668144.1"/>
    </source>
</evidence>
<sequence>MNKKLLSVSIASILALGLSACGGDDGDNGATGPQGNAGQNGAPGSPGSPGAPGTPGANGEDGNGGASLKRLASAPLGAEFTGIFLNSDGVVFSNIQHPSSSNTTTDVDGKVINKGTIGAFVGVDFNNLGNVAAMDMPITEADKERVLSAVGNYMVLAQQSDALVSGKEMGDIIAADGSTLLKSSNDPDFNAAVSDGGTGYFLYSNWEDRPGGMSRIALTSSYGVTQEGMIDFSSVKGTWVNCFGTLSPWGTPLTSEELYFDNTADWYNINNNEAKSIAEYLGLPTDGSGAWGNPYNYGYIMEIGTEGTVAAANVADVKVNKLELLGRFSHENAIVMPDLRTVFLSDDGGNTVFFKFVADTASDLSAGKLYAAKVTQSAGVSDPAEAAFAVEWVLIATGTEAAIEAAIASFDGTVGEAKQITAQQINDYAEAKLNQDLDTSGTIASNPFADDRIGFLESRKAAAALGATAEFNKMEGVNINRGLADAWWSNGAANGAQAYMYMAMSDTTGAMSDGAGAIQLDGTNGKCGAVYRMKLVKNSAGLVDVTTLAPAVVGGPYYGSRSTNRCNTNNISNPDNLIILDDGRVLIGEDTGNHQNNIIWLFEDPAL</sequence>
<dbReference type="RefSeq" id="WP_368380442.1">
    <property type="nucleotide sequence ID" value="NZ_JBFRYA010000003.1"/>
</dbReference>
<feature type="region of interest" description="Disordered" evidence="1">
    <location>
        <begin position="26"/>
        <end position="68"/>
    </location>
</feature>
<dbReference type="PANTHER" id="PTHR35399:SF2">
    <property type="entry name" value="DUF839 DOMAIN-CONTAINING PROTEIN"/>
    <property type="match status" value="1"/>
</dbReference>
<dbReference type="Pfam" id="PF05787">
    <property type="entry name" value="PhoX"/>
    <property type="match status" value="1"/>
</dbReference>
<keyword evidence="4" id="KW-1185">Reference proteome</keyword>
<gene>
    <name evidence="3" type="ORF">AB4876_04425</name>
</gene>
<dbReference type="Proteomes" id="UP001557485">
    <property type="component" value="Unassembled WGS sequence"/>
</dbReference>
<feature type="chain" id="PRO_5046789889" evidence="2">
    <location>
        <begin position="21"/>
        <end position="607"/>
    </location>
</feature>
<feature type="signal peptide" evidence="2">
    <location>
        <begin position="1"/>
        <end position="20"/>
    </location>
</feature>
<dbReference type="PROSITE" id="PS51257">
    <property type="entry name" value="PROKAR_LIPOPROTEIN"/>
    <property type="match status" value="1"/>
</dbReference>
<reference evidence="3 4" key="1">
    <citation type="journal article" date="2011" name="Int. J. Syst. Evol. Microbiol.">
        <title>Zhongshania antarctica gen. nov., sp. nov. and Zhongshania guokunii sp. nov., gammaproteobacteria respectively isolated from coastal attached (fast) ice and surface seawater of the Antarctic.</title>
        <authorList>
            <person name="Li H.J."/>
            <person name="Zhang X.Y."/>
            <person name="Chen C.X."/>
            <person name="Zhang Y.J."/>
            <person name="Gao Z.M."/>
            <person name="Yu Y."/>
            <person name="Chen X.L."/>
            <person name="Chen B."/>
            <person name="Zhang Y.Z."/>
        </authorList>
    </citation>
    <scope>NUCLEOTIDE SEQUENCE [LARGE SCALE GENOMIC DNA]</scope>
    <source>
        <strain evidence="3 4">ZS6-22T</strain>
    </source>
</reference>
<name>A0ABV3U3S1_9GAMM</name>
<dbReference type="PANTHER" id="PTHR35399">
    <property type="entry name" value="SLR8030 PROTEIN"/>
    <property type="match status" value="1"/>
</dbReference>
<comment type="caution">
    <text evidence="3">The sequence shown here is derived from an EMBL/GenBank/DDBJ whole genome shotgun (WGS) entry which is preliminary data.</text>
</comment>
<proteinExistence type="predicted"/>
<keyword evidence="2" id="KW-0732">Signal</keyword>